<accession>A0A023B9G0</accession>
<keyword evidence="1" id="KW-0732">Signal</keyword>
<dbReference type="RefSeq" id="XP_011129715.1">
    <property type="nucleotide sequence ID" value="XM_011131413.1"/>
</dbReference>
<dbReference type="AlphaFoldDB" id="A0A023B9G0"/>
<proteinExistence type="predicted"/>
<organism evidence="2 3">
    <name type="scientific">Gregarina niphandrodes</name>
    <name type="common">Septate eugregarine</name>
    <dbReference type="NCBI Taxonomy" id="110365"/>
    <lineage>
        <taxon>Eukaryota</taxon>
        <taxon>Sar</taxon>
        <taxon>Alveolata</taxon>
        <taxon>Apicomplexa</taxon>
        <taxon>Conoidasida</taxon>
        <taxon>Gregarinasina</taxon>
        <taxon>Eugregarinorida</taxon>
        <taxon>Gregarinidae</taxon>
        <taxon>Gregarina</taxon>
    </lineage>
</organism>
<dbReference type="EMBL" id="AFNH02000385">
    <property type="protein sequence ID" value="EZG72956.1"/>
    <property type="molecule type" value="Genomic_DNA"/>
</dbReference>
<sequence length="81" mass="9079">MKFFQVIVMLAVFATAGRSTVATGVKHAEEGVGKHPIRAPVLMSYHQGADAAKFMQMSKILEKKRLLQSKKMSRKTHSLRH</sequence>
<dbReference type="Proteomes" id="UP000019763">
    <property type="component" value="Unassembled WGS sequence"/>
</dbReference>
<name>A0A023B9G0_GRENI</name>
<protein>
    <recommendedName>
        <fullName evidence="4">Transmembrane protein</fullName>
    </recommendedName>
</protein>
<dbReference type="VEuPathDB" id="CryptoDB:GNI_050060"/>
<dbReference type="GeneID" id="22911837"/>
<gene>
    <name evidence="2" type="ORF">GNI_050060</name>
</gene>
<evidence type="ECO:0000313" key="2">
    <source>
        <dbReference type="EMBL" id="EZG72956.1"/>
    </source>
</evidence>
<evidence type="ECO:0000313" key="3">
    <source>
        <dbReference type="Proteomes" id="UP000019763"/>
    </source>
</evidence>
<evidence type="ECO:0008006" key="4">
    <source>
        <dbReference type="Google" id="ProtNLM"/>
    </source>
</evidence>
<reference evidence="2" key="1">
    <citation type="submission" date="2013-12" db="EMBL/GenBank/DDBJ databases">
        <authorList>
            <person name="Omoto C.K."/>
            <person name="Sibley D."/>
            <person name="Venepally P."/>
            <person name="Hadjithomas M."/>
            <person name="Karamycheva S."/>
            <person name="Brunk B."/>
            <person name="Roos D."/>
            <person name="Caler E."/>
            <person name="Lorenzi H."/>
        </authorList>
    </citation>
    <scope>NUCLEOTIDE SEQUENCE</scope>
</reference>
<feature type="chain" id="PRO_5001515174" description="Transmembrane protein" evidence="1">
    <location>
        <begin position="20"/>
        <end position="81"/>
    </location>
</feature>
<comment type="caution">
    <text evidence="2">The sequence shown here is derived from an EMBL/GenBank/DDBJ whole genome shotgun (WGS) entry which is preliminary data.</text>
</comment>
<feature type="signal peptide" evidence="1">
    <location>
        <begin position="1"/>
        <end position="19"/>
    </location>
</feature>
<evidence type="ECO:0000256" key="1">
    <source>
        <dbReference type="SAM" id="SignalP"/>
    </source>
</evidence>
<keyword evidence="3" id="KW-1185">Reference proteome</keyword>